<comment type="caution">
    <text evidence="4">The sequence shown here is derived from an EMBL/GenBank/DDBJ whole genome shotgun (WGS) entry which is preliminary data.</text>
</comment>
<dbReference type="InterPro" id="IPR003591">
    <property type="entry name" value="Leu-rich_rpt_typical-subtyp"/>
</dbReference>
<dbReference type="InterPro" id="IPR020825">
    <property type="entry name" value="Phe-tRNA_synthase-like_B3/B4"/>
</dbReference>
<dbReference type="SMART" id="SM00364">
    <property type="entry name" value="LRR_BAC"/>
    <property type="match status" value="5"/>
</dbReference>
<dbReference type="GO" id="GO:0003723">
    <property type="term" value="F:RNA binding"/>
    <property type="evidence" value="ECO:0007669"/>
    <property type="project" value="InterPro"/>
</dbReference>
<dbReference type="SMART" id="SM00873">
    <property type="entry name" value="B3_4"/>
    <property type="match status" value="1"/>
</dbReference>
<reference evidence="4" key="1">
    <citation type="submission" date="2020-06" db="EMBL/GenBank/DDBJ databases">
        <title>Draft genome of Bugula neritina, a colonial animal packing powerful symbionts and potential medicines.</title>
        <authorList>
            <person name="Rayko M."/>
        </authorList>
    </citation>
    <scope>NUCLEOTIDE SEQUENCE [LARGE SCALE GENOMIC DNA]</scope>
    <source>
        <strain evidence="4">Kwan_BN1</strain>
    </source>
</reference>
<keyword evidence="2" id="KW-0677">Repeat</keyword>
<evidence type="ECO:0000256" key="2">
    <source>
        <dbReference type="ARBA" id="ARBA00022737"/>
    </source>
</evidence>
<dbReference type="InterPro" id="IPR005146">
    <property type="entry name" value="B3/B4_tRNA-bd"/>
</dbReference>
<evidence type="ECO:0000313" key="4">
    <source>
        <dbReference type="EMBL" id="KAF6019625.1"/>
    </source>
</evidence>
<evidence type="ECO:0000313" key="5">
    <source>
        <dbReference type="Proteomes" id="UP000593567"/>
    </source>
</evidence>
<dbReference type="SMART" id="SM00369">
    <property type="entry name" value="LRR_TYP"/>
    <property type="match status" value="6"/>
</dbReference>
<proteinExistence type="predicted"/>
<dbReference type="PANTHER" id="PTHR10947">
    <property type="entry name" value="PHENYLALANYL-TRNA SYNTHETASE BETA CHAIN AND LEUCINE-RICH REPEAT-CONTAINING PROTEIN 47"/>
    <property type="match status" value="1"/>
</dbReference>
<dbReference type="InterPro" id="IPR045060">
    <property type="entry name" value="Phe-tRNA-ligase_IIc_bsu"/>
</dbReference>
<feature type="domain" description="B3/B4 tRNA-binding" evidence="3">
    <location>
        <begin position="313"/>
        <end position="491"/>
    </location>
</feature>
<dbReference type="Gene3D" id="3.80.10.10">
    <property type="entry name" value="Ribonuclease Inhibitor"/>
    <property type="match status" value="2"/>
</dbReference>
<organism evidence="4 5">
    <name type="scientific">Bugula neritina</name>
    <name type="common">Brown bryozoan</name>
    <name type="synonym">Sertularia neritina</name>
    <dbReference type="NCBI Taxonomy" id="10212"/>
    <lineage>
        <taxon>Eukaryota</taxon>
        <taxon>Metazoa</taxon>
        <taxon>Spiralia</taxon>
        <taxon>Lophotrochozoa</taxon>
        <taxon>Bryozoa</taxon>
        <taxon>Gymnolaemata</taxon>
        <taxon>Cheilostomatida</taxon>
        <taxon>Flustrina</taxon>
        <taxon>Buguloidea</taxon>
        <taxon>Bugulidae</taxon>
        <taxon>Bugula</taxon>
    </lineage>
</organism>
<dbReference type="SUPFAM" id="SSF52058">
    <property type="entry name" value="L domain-like"/>
    <property type="match status" value="1"/>
</dbReference>
<evidence type="ECO:0000259" key="3">
    <source>
        <dbReference type="SMART" id="SM00873"/>
    </source>
</evidence>
<protein>
    <submittedName>
        <fullName evidence="4">LRRC47</fullName>
    </submittedName>
</protein>
<dbReference type="AlphaFoldDB" id="A0A7J7J0L4"/>
<dbReference type="PANTHER" id="PTHR10947:SF3">
    <property type="entry name" value="LEUCINE-RICH REPEAT-CONTAINING PROTEIN 47"/>
    <property type="match status" value="1"/>
</dbReference>
<dbReference type="EMBL" id="VXIV02003218">
    <property type="protein sequence ID" value="KAF6019625.1"/>
    <property type="molecule type" value="Genomic_DNA"/>
</dbReference>
<name>A0A7J7J0L4_BUGNE</name>
<dbReference type="Gene3D" id="3.50.40.10">
    <property type="entry name" value="Phenylalanyl-trna Synthetase, Chain B, domain 3"/>
    <property type="match status" value="1"/>
</dbReference>
<sequence length="540" mass="59989">MFMLHTDFGVNSRKFKYIMWPEVQAAKDSCKRELILDGASISKRIADSEALDEGLFELVDLNFLRVSHTCLAALSPKISQLSSKLTSLVLHQNHLASLPDSIGDLSNLKLLDLAGNQLESLNPSVCKLQSLLTLNISQNDLESLPDLGNLHNLHELLVTSNKLTEFPAGLASLEHLATVQADHNQIVQLPDSIQDMRVLKSLHLFDNQLTDLPPSLVLLDKLKVLDLRGNKFKDRRLSKLANVEQTQPKGVFKFLKPLHDKQVASGSSKGASSRGGVTEKEVAEIMESIKVLHCADSRASGVEVQITEAVASVRPFIICCIIRNLDLAKTSTTFKQFIALQTRLHEGICEKRMSATIATHDLRAIKSPLLYDARSPTETQLVPLGRQKLITSAEFMKKLQREAEEMRKAKKRSTTSGIHKYLDLLKGKTEYPFLLDQMSNVVSFPPITNCESTKVSSETNDILVEVTSSKSLLICKQVTEELIKELLHLGIGSSLDDEENSPKNCLVVEQVRVVSLDGHLKTVYPSRIDLVDVPCHVERD</sequence>
<dbReference type="OrthoDB" id="67933at2759"/>
<dbReference type="Proteomes" id="UP000593567">
    <property type="component" value="Unassembled WGS sequence"/>
</dbReference>
<dbReference type="InterPro" id="IPR001611">
    <property type="entry name" value="Leu-rich_rpt"/>
</dbReference>
<keyword evidence="1" id="KW-0433">Leucine-rich repeat</keyword>
<dbReference type="PROSITE" id="PS51450">
    <property type="entry name" value="LRR"/>
    <property type="match status" value="3"/>
</dbReference>
<evidence type="ECO:0000256" key="1">
    <source>
        <dbReference type="ARBA" id="ARBA00022614"/>
    </source>
</evidence>
<dbReference type="Pfam" id="PF13855">
    <property type="entry name" value="LRR_8"/>
    <property type="match status" value="1"/>
</dbReference>
<dbReference type="GO" id="GO:0006432">
    <property type="term" value="P:phenylalanyl-tRNA aminoacylation"/>
    <property type="evidence" value="ECO:0007669"/>
    <property type="project" value="InterPro"/>
</dbReference>
<accession>A0A7J7J0L4</accession>
<keyword evidence="5" id="KW-1185">Reference proteome</keyword>
<dbReference type="GO" id="GO:0004826">
    <property type="term" value="F:phenylalanine-tRNA ligase activity"/>
    <property type="evidence" value="ECO:0007669"/>
    <property type="project" value="InterPro"/>
</dbReference>
<gene>
    <name evidence="4" type="ORF">EB796_022098</name>
</gene>
<dbReference type="InterPro" id="IPR032675">
    <property type="entry name" value="LRR_dom_sf"/>
</dbReference>